<dbReference type="Proteomes" id="UP000183769">
    <property type="component" value="Unassembled WGS sequence"/>
</dbReference>
<proteinExistence type="predicted"/>
<feature type="transmembrane region" description="Helical" evidence="1">
    <location>
        <begin position="20"/>
        <end position="39"/>
    </location>
</feature>
<evidence type="ECO:0000313" key="3">
    <source>
        <dbReference type="Proteomes" id="UP000183769"/>
    </source>
</evidence>
<dbReference type="RefSeq" id="WP_074878981.1">
    <property type="nucleotide sequence ID" value="NZ_FOXI01000010.1"/>
</dbReference>
<dbReference type="OrthoDB" id="177559at2157"/>
<reference evidence="3" key="1">
    <citation type="submission" date="2016-10" db="EMBL/GenBank/DDBJ databases">
        <authorList>
            <person name="Varghese N."/>
            <person name="Submissions S."/>
        </authorList>
    </citation>
    <scope>NUCLEOTIDE SEQUENCE [LARGE SCALE GENOMIC DNA]</scope>
    <source>
        <strain evidence="3">CGMCC 1.10329</strain>
    </source>
</reference>
<feature type="transmembrane region" description="Helical" evidence="1">
    <location>
        <begin position="46"/>
        <end position="65"/>
    </location>
</feature>
<accession>A0A1I5TP96</accession>
<organism evidence="2 3">
    <name type="scientific">Halolamina pelagica</name>
    <dbReference type="NCBI Taxonomy" id="699431"/>
    <lineage>
        <taxon>Archaea</taxon>
        <taxon>Methanobacteriati</taxon>
        <taxon>Methanobacteriota</taxon>
        <taxon>Stenosarchaea group</taxon>
        <taxon>Halobacteria</taxon>
        <taxon>Halobacteriales</taxon>
        <taxon>Haloferacaceae</taxon>
    </lineage>
</organism>
<sequence>MRLREFPVVSYVIEAGADDRVFDSLLLAGPFVIGMIVVLDRTPITEALAVAYIAVFVAYILYLGVLEEAG</sequence>
<name>A0A1I5TP96_9EURY</name>
<evidence type="ECO:0000313" key="2">
    <source>
        <dbReference type="EMBL" id="SFP84863.1"/>
    </source>
</evidence>
<dbReference type="EMBL" id="FOXI01000010">
    <property type="protein sequence ID" value="SFP84863.1"/>
    <property type="molecule type" value="Genomic_DNA"/>
</dbReference>
<keyword evidence="1" id="KW-0472">Membrane</keyword>
<dbReference type="AlphaFoldDB" id="A0A1I5TP96"/>
<evidence type="ECO:0000256" key="1">
    <source>
        <dbReference type="SAM" id="Phobius"/>
    </source>
</evidence>
<gene>
    <name evidence="2" type="ORF">SAMN05216277_11035</name>
</gene>
<keyword evidence="1" id="KW-0812">Transmembrane</keyword>
<keyword evidence="3" id="KW-1185">Reference proteome</keyword>
<protein>
    <submittedName>
        <fullName evidence="2">Uncharacterized protein</fullName>
    </submittedName>
</protein>
<keyword evidence="1" id="KW-1133">Transmembrane helix</keyword>